<accession>A0A4P9Z054</accession>
<organism evidence="2 3">
    <name type="scientific">Syncephalis pseudoplumigaleata</name>
    <dbReference type="NCBI Taxonomy" id="1712513"/>
    <lineage>
        <taxon>Eukaryota</taxon>
        <taxon>Fungi</taxon>
        <taxon>Fungi incertae sedis</taxon>
        <taxon>Zoopagomycota</taxon>
        <taxon>Zoopagomycotina</taxon>
        <taxon>Zoopagomycetes</taxon>
        <taxon>Zoopagales</taxon>
        <taxon>Piptocephalidaceae</taxon>
        <taxon>Syncephalis</taxon>
    </lineage>
</organism>
<evidence type="ECO:0000313" key="3">
    <source>
        <dbReference type="Proteomes" id="UP000278143"/>
    </source>
</evidence>
<dbReference type="InterPro" id="IPR025187">
    <property type="entry name" value="DUF4112"/>
</dbReference>
<keyword evidence="3" id="KW-1185">Reference proteome</keyword>
<keyword evidence="1" id="KW-1133">Transmembrane helix</keyword>
<protein>
    <recommendedName>
        <fullName evidence="4">DUF4112 domain-containing protein</fullName>
    </recommendedName>
</protein>
<dbReference type="PANTHER" id="PTHR35519:SF2">
    <property type="entry name" value="PH DOMAIN PROTEIN"/>
    <property type="match status" value="1"/>
</dbReference>
<feature type="non-terminal residue" evidence="2">
    <location>
        <position position="1"/>
    </location>
</feature>
<evidence type="ECO:0008006" key="4">
    <source>
        <dbReference type="Google" id="ProtNLM"/>
    </source>
</evidence>
<proteinExistence type="predicted"/>
<dbReference type="Proteomes" id="UP000278143">
    <property type="component" value="Unassembled WGS sequence"/>
</dbReference>
<evidence type="ECO:0000256" key="1">
    <source>
        <dbReference type="SAM" id="Phobius"/>
    </source>
</evidence>
<gene>
    <name evidence="2" type="ORF">SYNPS1DRAFT_7246</name>
</gene>
<dbReference type="Pfam" id="PF13430">
    <property type="entry name" value="DUF4112"/>
    <property type="match status" value="1"/>
</dbReference>
<sequence>CCLSVGVDPLIGLLPVVGDFAGVFLSAMLLYSAMQAWQLPSSLVSQMVLNIIIDALAGFVPIIGDLADFLFKCNLRNCDLLEAHLAAK</sequence>
<feature type="non-terminal residue" evidence="2">
    <location>
        <position position="88"/>
    </location>
</feature>
<keyword evidence="1" id="KW-0812">Transmembrane</keyword>
<keyword evidence="1" id="KW-0472">Membrane</keyword>
<feature type="transmembrane region" description="Helical" evidence="1">
    <location>
        <begin position="12"/>
        <end position="31"/>
    </location>
</feature>
<name>A0A4P9Z054_9FUNG</name>
<feature type="transmembrane region" description="Helical" evidence="1">
    <location>
        <begin position="43"/>
        <end position="64"/>
    </location>
</feature>
<dbReference type="OrthoDB" id="2103474at2759"/>
<evidence type="ECO:0000313" key="2">
    <source>
        <dbReference type="EMBL" id="RKP25833.1"/>
    </source>
</evidence>
<dbReference type="PANTHER" id="PTHR35519">
    <property type="entry name" value="MEMBRANE PROTEINS"/>
    <property type="match status" value="1"/>
</dbReference>
<dbReference type="AlphaFoldDB" id="A0A4P9Z054"/>
<reference evidence="3" key="1">
    <citation type="journal article" date="2018" name="Nat. Microbiol.">
        <title>Leveraging single-cell genomics to expand the fungal tree of life.</title>
        <authorList>
            <person name="Ahrendt S.R."/>
            <person name="Quandt C.A."/>
            <person name="Ciobanu D."/>
            <person name="Clum A."/>
            <person name="Salamov A."/>
            <person name="Andreopoulos B."/>
            <person name="Cheng J.F."/>
            <person name="Woyke T."/>
            <person name="Pelin A."/>
            <person name="Henrissat B."/>
            <person name="Reynolds N.K."/>
            <person name="Benny G.L."/>
            <person name="Smith M.E."/>
            <person name="James T.Y."/>
            <person name="Grigoriev I.V."/>
        </authorList>
    </citation>
    <scope>NUCLEOTIDE SEQUENCE [LARGE SCALE GENOMIC DNA]</scope>
    <source>
        <strain evidence="3">Benny S71-1</strain>
    </source>
</reference>
<dbReference type="EMBL" id="KZ989600">
    <property type="protein sequence ID" value="RKP25833.1"/>
    <property type="molecule type" value="Genomic_DNA"/>
</dbReference>